<comment type="caution">
    <text evidence="2">The sequence shown here is derived from an EMBL/GenBank/DDBJ whole genome shotgun (WGS) entry which is preliminary data.</text>
</comment>
<dbReference type="Proteomes" id="UP001460270">
    <property type="component" value="Unassembled WGS sequence"/>
</dbReference>
<dbReference type="Pfam" id="PF13765">
    <property type="entry name" value="PRY"/>
    <property type="match status" value="1"/>
</dbReference>
<dbReference type="PANTHER" id="PTHR24103">
    <property type="entry name" value="E3 UBIQUITIN-PROTEIN LIGASE TRIM"/>
    <property type="match status" value="1"/>
</dbReference>
<organism evidence="2 3">
    <name type="scientific">Mugilogobius chulae</name>
    <name type="common">yellowstripe goby</name>
    <dbReference type="NCBI Taxonomy" id="88201"/>
    <lineage>
        <taxon>Eukaryota</taxon>
        <taxon>Metazoa</taxon>
        <taxon>Chordata</taxon>
        <taxon>Craniata</taxon>
        <taxon>Vertebrata</taxon>
        <taxon>Euteleostomi</taxon>
        <taxon>Actinopterygii</taxon>
        <taxon>Neopterygii</taxon>
        <taxon>Teleostei</taxon>
        <taxon>Neoteleostei</taxon>
        <taxon>Acanthomorphata</taxon>
        <taxon>Gobiaria</taxon>
        <taxon>Gobiiformes</taxon>
        <taxon>Gobioidei</taxon>
        <taxon>Gobiidae</taxon>
        <taxon>Gobionellinae</taxon>
        <taxon>Mugilogobius</taxon>
    </lineage>
</organism>
<sequence length="328" mass="37856">MLRKQSLRNKLKALRSYRKSQRSLYSKCGERQALIKKQQSRCESWIAIVFQGLHEYLQREEERMLKLLEEDTNKLSWAASQRLDTLRSSVVSCDEGIESVIEQLVDGQQLNGSALRVLPPPEQLVRPDLLLNEAHYLGNLRYRVWNDFSATADFSPVILDPNTAAQSVTVSRDLREVSYSRFSPYKSLPQQLDWAPGVLASLAKSPHDTLQFTVEVGDHQRFEIGFICAKARRKCPRPDSAQLLLLSRRDNEFFWNDDKKSAFVNCQNVECITVLYDGTRKMLSFTDRETGFQLHVCSTRYITDHLYPFLAAYESRGSLTRRIRLVVD</sequence>
<keyword evidence="3" id="KW-1185">Reference proteome</keyword>
<dbReference type="AlphaFoldDB" id="A0AAW0MEB8"/>
<dbReference type="SUPFAM" id="SSF49899">
    <property type="entry name" value="Concanavalin A-like lectins/glucanases"/>
    <property type="match status" value="1"/>
</dbReference>
<dbReference type="InterPro" id="IPR013320">
    <property type="entry name" value="ConA-like_dom_sf"/>
</dbReference>
<evidence type="ECO:0000313" key="2">
    <source>
        <dbReference type="EMBL" id="KAK7877725.1"/>
    </source>
</evidence>
<dbReference type="InterPro" id="IPR050143">
    <property type="entry name" value="TRIM/RBCC"/>
</dbReference>
<dbReference type="SMART" id="SM00589">
    <property type="entry name" value="PRY"/>
    <property type="match status" value="1"/>
</dbReference>
<evidence type="ECO:0000313" key="3">
    <source>
        <dbReference type="Proteomes" id="UP001460270"/>
    </source>
</evidence>
<evidence type="ECO:0000259" key="1">
    <source>
        <dbReference type="PROSITE" id="PS50188"/>
    </source>
</evidence>
<dbReference type="InterPro" id="IPR006574">
    <property type="entry name" value="PRY"/>
</dbReference>
<gene>
    <name evidence="2" type="ORF">WMY93_030539</name>
</gene>
<accession>A0AAW0MEB8</accession>
<dbReference type="EMBL" id="JBBPFD010000674">
    <property type="protein sequence ID" value="KAK7877725.1"/>
    <property type="molecule type" value="Genomic_DNA"/>
</dbReference>
<proteinExistence type="predicted"/>
<dbReference type="InterPro" id="IPR043136">
    <property type="entry name" value="B30.2/SPRY_sf"/>
</dbReference>
<reference evidence="3" key="1">
    <citation type="submission" date="2024-04" db="EMBL/GenBank/DDBJ databases">
        <title>Salinicola lusitanus LLJ914,a marine bacterium isolated from the Okinawa Trough.</title>
        <authorList>
            <person name="Li J."/>
        </authorList>
    </citation>
    <scope>NUCLEOTIDE SEQUENCE [LARGE SCALE GENOMIC DNA]</scope>
</reference>
<dbReference type="PROSITE" id="PS50188">
    <property type="entry name" value="B302_SPRY"/>
    <property type="match status" value="1"/>
</dbReference>
<name>A0AAW0MEB8_9GOBI</name>
<protein>
    <recommendedName>
        <fullName evidence="1">B30.2/SPRY domain-containing protein</fullName>
    </recommendedName>
</protein>
<dbReference type="Gene3D" id="2.60.120.920">
    <property type="match status" value="1"/>
</dbReference>
<feature type="domain" description="B30.2/SPRY" evidence="1">
    <location>
        <begin position="137"/>
        <end position="328"/>
    </location>
</feature>
<dbReference type="InterPro" id="IPR001870">
    <property type="entry name" value="B30.2/SPRY"/>
</dbReference>